<dbReference type="Proteomes" id="UP001060085">
    <property type="component" value="Linkage Group LG08"/>
</dbReference>
<dbReference type="EMBL" id="CM044708">
    <property type="protein sequence ID" value="KAI5650240.1"/>
    <property type="molecule type" value="Genomic_DNA"/>
</dbReference>
<proteinExistence type="predicted"/>
<evidence type="ECO:0000313" key="2">
    <source>
        <dbReference type="Proteomes" id="UP001060085"/>
    </source>
</evidence>
<gene>
    <name evidence="1" type="ORF">M9H77_36245</name>
</gene>
<sequence length="187" mass="21851">MRFDSMGFYHSDLINTDHYVLCKAALIFGVTRWIFFWAHKLVKHYMFIFSFLSFEDEFPSQTSISPSFSSSSPSLAIARENLRLTSFGDLSEERENCHDHHDRSCAVCLMNFNKEDQVWKLSNCSHVFHRQCLDRWLRYDSRMTCPLCRSSLINPAAPEPPSQQQQQPGWAVERILYLFGDDLLHSS</sequence>
<name>A0ACB9ZRM3_CATRO</name>
<accession>A0ACB9ZRM3</accession>
<comment type="caution">
    <text evidence="1">The sequence shown here is derived from an EMBL/GenBank/DDBJ whole genome shotgun (WGS) entry which is preliminary data.</text>
</comment>
<reference evidence="2" key="1">
    <citation type="journal article" date="2023" name="Nat. Plants">
        <title>Single-cell RNA sequencing provides a high-resolution roadmap for understanding the multicellular compartmentation of specialized metabolism.</title>
        <authorList>
            <person name="Sun S."/>
            <person name="Shen X."/>
            <person name="Li Y."/>
            <person name="Li Y."/>
            <person name="Wang S."/>
            <person name="Li R."/>
            <person name="Zhang H."/>
            <person name="Shen G."/>
            <person name="Guo B."/>
            <person name="Wei J."/>
            <person name="Xu J."/>
            <person name="St-Pierre B."/>
            <person name="Chen S."/>
            <person name="Sun C."/>
        </authorList>
    </citation>
    <scope>NUCLEOTIDE SEQUENCE [LARGE SCALE GENOMIC DNA]</scope>
</reference>
<keyword evidence="2" id="KW-1185">Reference proteome</keyword>
<evidence type="ECO:0000313" key="1">
    <source>
        <dbReference type="EMBL" id="KAI5650240.1"/>
    </source>
</evidence>
<protein>
    <submittedName>
        <fullName evidence="1">Uncharacterized protein</fullName>
    </submittedName>
</protein>
<organism evidence="1 2">
    <name type="scientific">Catharanthus roseus</name>
    <name type="common">Madagascar periwinkle</name>
    <name type="synonym">Vinca rosea</name>
    <dbReference type="NCBI Taxonomy" id="4058"/>
    <lineage>
        <taxon>Eukaryota</taxon>
        <taxon>Viridiplantae</taxon>
        <taxon>Streptophyta</taxon>
        <taxon>Embryophyta</taxon>
        <taxon>Tracheophyta</taxon>
        <taxon>Spermatophyta</taxon>
        <taxon>Magnoliopsida</taxon>
        <taxon>eudicotyledons</taxon>
        <taxon>Gunneridae</taxon>
        <taxon>Pentapetalae</taxon>
        <taxon>asterids</taxon>
        <taxon>lamiids</taxon>
        <taxon>Gentianales</taxon>
        <taxon>Apocynaceae</taxon>
        <taxon>Rauvolfioideae</taxon>
        <taxon>Vinceae</taxon>
        <taxon>Catharanthinae</taxon>
        <taxon>Catharanthus</taxon>
    </lineage>
</organism>